<dbReference type="EMBL" id="LOHZ01000035">
    <property type="protein sequence ID" value="KYO65369.1"/>
    <property type="molecule type" value="Genomic_DNA"/>
</dbReference>
<feature type="compositionally biased region" description="Basic and acidic residues" evidence="1">
    <location>
        <begin position="41"/>
        <end position="52"/>
    </location>
</feature>
<accession>A0A162MDD1</accession>
<dbReference type="AlphaFoldDB" id="A0A162MDD1"/>
<dbReference type="PROSITE" id="PS51257">
    <property type="entry name" value="PROKAR_LIPOPROTEIN"/>
    <property type="match status" value="1"/>
</dbReference>
<gene>
    <name evidence="2" type="ORF">ATZ99_16030</name>
</gene>
<dbReference type="OrthoDB" id="1729902at2"/>
<dbReference type="RefSeq" id="WP_068748726.1">
    <property type="nucleotide sequence ID" value="NZ_LOHZ01000035.1"/>
</dbReference>
<protein>
    <submittedName>
        <fullName evidence="2">Uncharacterized protein</fullName>
    </submittedName>
</protein>
<evidence type="ECO:0000256" key="1">
    <source>
        <dbReference type="SAM" id="MobiDB-lite"/>
    </source>
</evidence>
<reference evidence="2 3" key="1">
    <citation type="submission" date="2015-12" db="EMBL/GenBank/DDBJ databases">
        <title>Draft genome of Thermovenabulum gondwanense isolated from a red thermophilic microbial mat colonisisng an outflow channel of a bore well.</title>
        <authorList>
            <person name="Patel B.K."/>
        </authorList>
    </citation>
    <scope>NUCLEOTIDE SEQUENCE [LARGE SCALE GENOMIC DNA]</scope>
    <source>
        <strain evidence="2 3">R270</strain>
    </source>
</reference>
<dbReference type="STRING" id="520767.ATZ99_16030"/>
<feature type="compositionally biased region" description="Basic and acidic residues" evidence="1">
    <location>
        <begin position="81"/>
        <end position="110"/>
    </location>
</feature>
<sequence length="294" mass="33282">MQKNTSKTLRVFFYLLILLMALLMITSGCSKGKSESSTNPESEKSKKTENLLRKMEEDINSLIEELEKEYFKEVIPEEKNKVEKTGQAKQEQSKEQQKGGEKSDQGKSKEGSSGGQEQKQEPEWIKSESKVEGIHGLWDNFRGEAALQGYGEDELNAFNEKLNQLTMMFTRKDLYGAISTSNDLFGTLLGYYKDPKEKAAGPAKKTLFYIRSATYKGLKGNYEESQKDLLEAVKSWEYAKAIVEDPVLNKKTEFAVKDLIEALKAKDPNLVKIKFTIAQNNLKKAIEMVEKGKS</sequence>
<feature type="region of interest" description="Disordered" evidence="1">
    <location>
        <begin position="81"/>
        <end position="126"/>
    </location>
</feature>
<evidence type="ECO:0000313" key="3">
    <source>
        <dbReference type="Proteomes" id="UP000075737"/>
    </source>
</evidence>
<evidence type="ECO:0000313" key="2">
    <source>
        <dbReference type="EMBL" id="KYO65369.1"/>
    </source>
</evidence>
<dbReference type="Proteomes" id="UP000075737">
    <property type="component" value="Unassembled WGS sequence"/>
</dbReference>
<feature type="region of interest" description="Disordered" evidence="1">
    <location>
        <begin position="29"/>
        <end position="52"/>
    </location>
</feature>
<keyword evidence="3" id="KW-1185">Reference proteome</keyword>
<name>A0A162MDD1_9FIRM</name>
<organism evidence="2 3">
    <name type="scientific">Thermovenabulum gondwanense</name>
    <dbReference type="NCBI Taxonomy" id="520767"/>
    <lineage>
        <taxon>Bacteria</taxon>
        <taxon>Bacillati</taxon>
        <taxon>Bacillota</taxon>
        <taxon>Clostridia</taxon>
        <taxon>Thermosediminibacterales</taxon>
        <taxon>Thermosediminibacteraceae</taxon>
        <taxon>Thermovenabulum</taxon>
    </lineage>
</organism>
<proteinExistence type="predicted"/>
<comment type="caution">
    <text evidence="2">The sequence shown here is derived from an EMBL/GenBank/DDBJ whole genome shotgun (WGS) entry which is preliminary data.</text>
</comment>